<name>A0ACD3AH59_9AGAR</name>
<sequence>MSSPRLPPELEHVIFLLAFQDDPRKAKHLLFIAKRVFNWLIPEAYKVVQFYEDRCLPVAFNESVYRKYGHHVRHLWLDTRNLRCGLTLFPNVTDLVLDSHYTPAQLLRLPLKRLSIWTDGPPTPELFQVFSTLTHLDLDTLETWSSHISMVHKLLYLPKLQYLCLVNGFPKHVLELFLDRTRCPDLEVVMVWRYKEGPQLVVEDQRVLEISPYPMRDWEAGVRGGMDMWKFADQAIASRKNGGCD</sequence>
<organism evidence="1 2">
    <name type="scientific">Pluteus cervinus</name>
    <dbReference type="NCBI Taxonomy" id="181527"/>
    <lineage>
        <taxon>Eukaryota</taxon>
        <taxon>Fungi</taxon>
        <taxon>Dikarya</taxon>
        <taxon>Basidiomycota</taxon>
        <taxon>Agaricomycotina</taxon>
        <taxon>Agaricomycetes</taxon>
        <taxon>Agaricomycetidae</taxon>
        <taxon>Agaricales</taxon>
        <taxon>Pluteineae</taxon>
        <taxon>Pluteaceae</taxon>
        <taxon>Pluteus</taxon>
    </lineage>
</organism>
<reference evidence="1 2" key="1">
    <citation type="journal article" date="2019" name="Nat. Ecol. Evol.">
        <title>Megaphylogeny resolves global patterns of mushroom evolution.</title>
        <authorList>
            <person name="Varga T."/>
            <person name="Krizsan K."/>
            <person name="Foldi C."/>
            <person name="Dima B."/>
            <person name="Sanchez-Garcia M."/>
            <person name="Sanchez-Ramirez S."/>
            <person name="Szollosi G.J."/>
            <person name="Szarkandi J.G."/>
            <person name="Papp V."/>
            <person name="Albert L."/>
            <person name="Andreopoulos W."/>
            <person name="Angelini C."/>
            <person name="Antonin V."/>
            <person name="Barry K.W."/>
            <person name="Bougher N.L."/>
            <person name="Buchanan P."/>
            <person name="Buyck B."/>
            <person name="Bense V."/>
            <person name="Catcheside P."/>
            <person name="Chovatia M."/>
            <person name="Cooper J."/>
            <person name="Damon W."/>
            <person name="Desjardin D."/>
            <person name="Finy P."/>
            <person name="Geml J."/>
            <person name="Haridas S."/>
            <person name="Hughes K."/>
            <person name="Justo A."/>
            <person name="Karasinski D."/>
            <person name="Kautmanova I."/>
            <person name="Kiss B."/>
            <person name="Kocsube S."/>
            <person name="Kotiranta H."/>
            <person name="LaButti K.M."/>
            <person name="Lechner B.E."/>
            <person name="Liimatainen K."/>
            <person name="Lipzen A."/>
            <person name="Lukacs Z."/>
            <person name="Mihaltcheva S."/>
            <person name="Morgado L.N."/>
            <person name="Niskanen T."/>
            <person name="Noordeloos M.E."/>
            <person name="Ohm R.A."/>
            <person name="Ortiz-Santana B."/>
            <person name="Ovrebo C."/>
            <person name="Racz N."/>
            <person name="Riley R."/>
            <person name="Savchenko A."/>
            <person name="Shiryaev A."/>
            <person name="Soop K."/>
            <person name="Spirin V."/>
            <person name="Szebenyi C."/>
            <person name="Tomsovsky M."/>
            <person name="Tulloss R.E."/>
            <person name="Uehling J."/>
            <person name="Grigoriev I.V."/>
            <person name="Vagvolgyi C."/>
            <person name="Papp T."/>
            <person name="Martin F.M."/>
            <person name="Miettinen O."/>
            <person name="Hibbett D.S."/>
            <person name="Nagy L.G."/>
        </authorList>
    </citation>
    <scope>NUCLEOTIDE SEQUENCE [LARGE SCALE GENOMIC DNA]</scope>
    <source>
        <strain evidence="1 2">NL-1719</strain>
    </source>
</reference>
<keyword evidence="2" id="KW-1185">Reference proteome</keyword>
<protein>
    <submittedName>
        <fullName evidence="1">Uncharacterized protein</fullName>
    </submittedName>
</protein>
<gene>
    <name evidence="1" type="ORF">BDN72DRAFT_962679</name>
</gene>
<evidence type="ECO:0000313" key="1">
    <source>
        <dbReference type="EMBL" id="TFK65223.1"/>
    </source>
</evidence>
<proteinExistence type="predicted"/>
<dbReference type="EMBL" id="ML208444">
    <property type="protein sequence ID" value="TFK65223.1"/>
    <property type="molecule type" value="Genomic_DNA"/>
</dbReference>
<accession>A0ACD3AH59</accession>
<evidence type="ECO:0000313" key="2">
    <source>
        <dbReference type="Proteomes" id="UP000308600"/>
    </source>
</evidence>
<dbReference type="Proteomes" id="UP000308600">
    <property type="component" value="Unassembled WGS sequence"/>
</dbReference>